<proteinExistence type="predicted"/>
<dbReference type="EMBL" id="OUNR01000018">
    <property type="protein sequence ID" value="SPP66080.1"/>
    <property type="molecule type" value="Genomic_DNA"/>
</dbReference>
<sequence length="376" mass="39864">MAHSYTPGLTVTEQTVIRRRRQLPLPGTVLVAVGDRVQSNQPVARAELPGKVYPLNLANQLGVAPDEIKEYLIKKEGEPVRKDEILAENKPLIKWFKTEIKSPITGTVESLSTITGQVLLREPPRVLELSAYVDGTIVEVHPRQGVTVEARCSLIQGIFGIGGETSGVLVVAVAKPDDALTPAHLKADMKGKIVVGGSFLSAETMAKAKEIGVAGLVVGGIHDKDLRALLGYDLGVAITGTEQVGFTLILTEGFGTIPMAQKTFALFSAHAGEKAAVSGATQIRAGVIRPEIIIAKSDSAGGIEAAAAPQREGIRIGDPVRIIRDPLFGKIGEVSALPTDLQKIPTESDARVLEVRFPDGQVAVIPRTNIEVIEGA</sequence>
<name>A0A330L8Q8_9BACT</name>
<dbReference type="InParanoid" id="A0A330L8Q8"/>
<protein>
    <recommendedName>
        <fullName evidence="3">KOW domain-containing protein</fullName>
    </recommendedName>
</protein>
<evidence type="ECO:0008006" key="3">
    <source>
        <dbReference type="Google" id="ProtNLM"/>
    </source>
</evidence>
<organism evidence="1 2">
    <name type="scientific">Nitrospira lenta</name>
    <dbReference type="NCBI Taxonomy" id="1436998"/>
    <lineage>
        <taxon>Bacteria</taxon>
        <taxon>Pseudomonadati</taxon>
        <taxon>Nitrospirota</taxon>
        <taxon>Nitrospiria</taxon>
        <taxon>Nitrospirales</taxon>
        <taxon>Nitrospiraceae</taxon>
        <taxon>Nitrospira</taxon>
    </lineage>
</organism>
<evidence type="ECO:0000313" key="2">
    <source>
        <dbReference type="Proteomes" id="UP000248168"/>
    </source>
</evidence>
<reference evidence="2" key="1">
    <citation type="submission" date="2018-04" db="EMBL/GenBank/DDBJ databases">
        <authorList>
            <person name="Lucker S."/>
            <person name="Sakoula D."/>
        </authorList>
    </citation>
    <scope>NUCLEOTIDE SEQUENCE [LARGE SCALE GENOMIC DNA]</scope>
</reference>
<gene>
    <name evidence="1" type="ORF">NITLEN_50120</name>
</gene>
<dbReference type="OrthoDB" id="211613at2"/>
<dbReference type="Proteomes" id="UP000248168">
    <property type="component" value="Unassembled WGS sequence"/>
</dbReference>
<accession>A0A330L8Q8</accession>
<dbReference type="AlphaFoldDB" id="A0A330L8Q8"/>
<dbReference type="RefSeq" id="WP_121990294.1">
    <property type="nucleotide sequence ID" value="NZ_OUNR01000018.1"/>
</dbReference>
<evidence type="ECO:0000313" key="1">
    <source>
        <dbReference type="EMBL" id="SPP66080.1"/>
    </source>
</evidence>
<keyword evidence="2" id="KW-1185">Reference proteome</keyword>